<keyword evidence="1" id="KW-1133">Transmembrane helix</keyword>
<keyword evidence="4" id="KW-1185">Reference proteome</keyword>
<dbReference type="PROSITE" id="PS50024">
    <property type="entry name" value="SEA"/>
    <property type="match status" value="1"/>
</dbReference>
<organism evidence="3 4">
    <name type="scientific">Aspergillus leporis</name>
    <dbReference type="NCBI Taxonomy" id="41062"/>
    <lineage>
        <taxon>Eukaryota</taxon>
        <taxon>Fungi</taxon>
        <taxon>Dikarya</taxon>
        <taxon>Ascomycota</taxon>
        <taxon>Pezizomycotina</taxon>
        <taxon>Eurotiomycetes</taxon>
        <taxon>Eurotiomycetidae</taxon>
        <taxon>Eurotiales</taxon>
        <taxon>Aspergillaceae</taxon>
        <taxon>Aspergillus</taxon>
        <taxon>Aspergillus subgen. Circumdati</taxon>
    </lineage>
</organism>
<feature type="transmembrane region" description="Helical" evidence="1">
    <location>
        <begin position="44"/>
        <end position="60"/>
    </location>
</feature>
<dbReference type="Proteomes" id="UP000326565">
    <property type="component" value="Unassembled WGS sequence"/>
</dbReference>
<accession>A0A5N5X7M7</accession>
<dbReference type="AlphaFoldDB" id="A0A5N5X7M7"/>
<dbReference type="EMBL" id="ML732196">
    <property type="protein sequence ID" value="KAB8075320.1"/>
    <property type="molecule type" value="Genomic_DNA"/>
</dbReference>
<reference evidence="3 4" key="1">
    <citation type="submission" date="2019-04" db="EMBL/GenBank/DDBJ databases">
        <title>Friends and foes A comparative genomics study of 23 Aspergillus species from section Flavi.</title>
        <authorList>
            <consortium name="DOE Joint Genome Institute"/>
            <person name="Kjaerbolling I."/>
            <person name="Vesth T."/>
            <person name="Frisvad J.C."/>
            <person name="Nybo J.L."/>
            <person name="Theobald S."/>
            <person name="Kildgaard S."/>
            <person name="Isbrandt T."/>
            <person name="Kuo A."/>
            <person name="Sato A."/>
            <person name="Lyhne E.K."/>
            <person name="Kogle M.E."/>
            <person name="Wiebenga A."/>
            <person name="Kun R.S."/>
            <person name="Lubbers R.J."/>
            <person name="Makela M.R."/>
            <person name="Barry K."/>
            <person name="Chovatia M."/>
            <person name="Clum A."/>
            <person name="Daum C."/>
            <person name="Haridas S."/>
            <person name="He G."/>
            <person name="LaButti K."/>
            <person name="Lipzen A."/>
            <person name="Mondo S."/>
            <person name="Riley R."/>
            <person name="Salamov A."/>
            <person name="Simmons B.A."/>
            <person name="Magnuson J.K."/>
            <person name="Henrissat B."/>
            <person name="Mortensen U.H."/>
            <person name="Larsen T.O."/>
            <person name="Devries R.P."/>
            <person name="Grigoriev I.V."/>
            <person name="Machida M."/>
            <person name="Baker S.E."/>
            <person name="Andersen M.R."/>
        </authorList>
    </citation>
    <scope>NUCLEOTIDE SEQUENCE [LARGE SCALE GENOMIC DNA]</scope>
    <source>
        <strain evidence="3 4">CBS 151.66</strain>
    </source>
</reference>
<evidence type="ECO:0000259" key="2">
    <source>
        <dbReference type="PROSITE" id="PS50024"/>
    </source>
</evidence>
<evidence type="ECO:0000313" key="4">
    <source>
        <dbReference type="Proteomes" id="UP000326565"/>
    </source>
</evidence>
<feature type="domain" description="SEA" evidence="2">
    <location>
        <begin position="45"/>
        <end position="77"/>
    </location>
</feature>
<keyword evidence="1" id="KW-0472">Membrane</keyword>
<evidence type="ECO:0000313" key="3">
    <source>
        <dbReference type="EMBL" id="KAB8075320.1"/>
    </source>
</evidence>
<gene>
    <name evidence="3" type="ORF">BDV29DRAFT_109723</name>
</gene>
<protein>
    <recommendedName>
        <fullName evidence="2">SEA domain-containing protein</fullName>
    </recommendedName>
</protein>
<dbReference type="InterPro" id="IPR000082">
    <property type="entry name" value="SEA_dom"/>
</dbReference>
<sequence>MISFLSFRRRAAASEDGRRAVFLPSYFWGIEVEWICGPRDDDDGFLIFYFLTFTFLNILFSKEMTRPQSSIEMLDFR</sequence>
<proteinExistence type="predicted"/>
<keyword evidence="1" id="KW-0812">Transmembrane</keyword>
<name>A0A5N5X7M7_9EURO</name>
<evidence type="ECO:0000256" key="1">
    <source>
        <dbReference type="SAM" id="Phobius"/>
    </source>
</evidence>